<evidence type="ECO:0000256" key="1">
    <source>
        <dbReference type="ARBA" id="ARBA00022723"/>
    </source>
</evidence>
<feature type="domain" description="PHD-type" evidence="6">
    <location>
        <begin position="137"/>
        <end position="197"/>
    </location>
</feature>
<evidence type="ECO:0000259" key="7">
    <source>
        <dbReference type="PROSITE" id="PS51805"/>
    </source>
</evidence>
<protein>
    <submittedName>
        <fullName evidence="8">PHD finger protein 14</fullName>
    </submittedName>
</protein>
<dbReference type="PROSITE" id="PS01359">
    <property type="entry name" value="ZF_PHD_1"/>
    <property type="match status" value="1"/>
</dbReference>
<keyword evidence="2 4" id="KW-0863">Zinc-finger</keyword>
<keyword evidence="3" id="KW-0862">Zinc</keyword>
<proteinExistence type="predicted"/>
<dbReference type="InterPro" id="IPR013083">
    <property type="entry name" value="Znf_RING/FYVE/PHD"/>
</dbReference>
<feature type="domain" description="PHD-type" evidence="7">
    <location>
        <begin position="200"/>
        <end position="290"/>
    </location>
</feature>
<evidence type="ECO:0000256" key="2">
    <source>
        <dbReference type="ARBA" id="ARBA00022771"/>
    </source>
</evidence>
<feature type="compositionally biased region" description="Acidic residues" evidence="5">
    <location>
        <begin position="45"/>
        <end position="57"/>
    </location>
</feature>
<dbReference type="GO" id="GO:0006357">
    <property type="term" value="P:regulation of transcription by RNA polymerase II"/>
    <property type="evidence" value="ECO:0007669"/>
    <property type="project" value="TreeGrafter"/>
</dbReference>
<dbReference type="SMART" id="SM00249">
    <property type="entry name" value="PHD"/>
    <property type="match status" value="1"/>
</dbReference>
<keyword evidence="9" id="KW-1185">Reference proteome</keyword>
<dbReference type="Proteomes" id="UP000770661">
    <property type="component" value="Unassembled WGS sequence"/>
</dbReference>
<dbReference type="PROSITE" id="PS51805">
    <property type="entry name" value="EPHD"/>
    <property type="match status" value="1"/>
</dbReference>
<keyword evidence="1" id="KW-0479">Metal-binding</keyword>
<name>A0A8J4XTN4_CHIOP</name>
<evidence type="ECO:0000256" key="4">
    <source>
        <dbReference type="PROSITE-ProRule" id="PRU00146"/>
    </source>
</evidence>
<comment type="caution">
    <text evidence="8">The sequence shown here is derived from an EMBL/GenBank/DDBJ whole genome shotgun (WGS) entry which is preliminary data.</text>
</comment>
<dbReference type="OrthoDB" id="336088at2759"/>
<dbReference type="AlphaFoldDB" id="A0A8J4XTN4"/>
<dbReference type="Gene3D" id="3.30.40.10">
    <property type="entry name" value="Zinc/RING finger domain, C3HC4 (zinc finger)"/>
    <property type="match status" value="2"/>
</dbReference>
<organism evidence="8 9">
    <name type="scientific">Chionoecetes opilio</name>
    <name type="common">Atlantic snow crab</name>
    <name type="synonym">Cancer opilio</name>
    <dbReference type="NCBI Taxonomy" id="41210"/>
    <lineage>
        <taxon>Eukaryota</taxon>
        <taxon>Metazoa</taxon>
        <taxon>Ecdysozoa</taxon>
        <taxon>Arthropoda</taxon>
        <taxon>Crustacea</taxon>
        <taxon>Multicrustacea</taxon>
        <taxon>Malacostraca</taxon>
        <taxon>Eumalacostraca</taxon>
        <taxon>Eucarida</taxon>
        <taxon>Decapoda</taxon>
        <taxon>Pleocyemata</taxon>
        <taxon>Brachyura</taxon>
        <taxon>Eubrachyura</taxon>
        <taxon>Majoidea</taxon>
        <taxon>Majidae</taxon>
        <taxon>Chionoecetes</taxon>
    </lineage>
</organism>
<dbReference type="PROSITE" id="PS50016">
    <property type="entry name" value="ZF_PHD_2"/>
    <property type="match status" value="1"/>
</dbReference>
<evidence type="ECO:0000313" key="9">
    <source>
        <dbReference type="Proteomes" id="UP000770661"/>
    </source>
</evidence>
<gene>
    <name evidence="8" type="primary">Phf14</name>
    <name evidence="8" type="ORF">GWK47_014196</name>
</gene>
<dbReference type="GO" id="GO:0008270">
    <property type="term" value="F:zinc ion binding"/>
    <property type="evidence" value="ECO:0007669"/>
    <property type="project" value="UniProtKB-KW"/>
</dbReference>
<reference evidence="8" key="1">
    <citation type="submission" date="2020-07" db="EMBL/GenBank/DDBJ databases">
        <title>The High-quality genome of the commercially important snow crab, Chionoecetes opilio.</title>
        <authorList>
            <person name="Jeong J.-H."/>
            <person name="Ryu S."/>
        </authorList>
    </citation>
    <scope>NUCLEOTIDE SEQUENCE</scope>
    <source>
        <strain evidence="8">MADBK_172401_WGS</strain>
        <tissue evidence="8">Digestive gland</tissue>
    </source>
</reference>
<dbReference type="InterPro" id="IPR050701">
    <property type="entry name" value="Histone_Mod_Regulator"/>
</dbReference>
<dbReference type="InterPro" id="IPR019786">
    <property type="entry name" value="Zinc_finger_PHD-type_CS"/>
</dbReference>
<feature type="compositionally biased region" description="Acidic residues" evidence="5">
    <location>
        <begin position="75"/>
        <end position="101"/>
    </location>
</feature>
<evidence type="ECO:0000256" key="5">
    <source>
        <dbReference type="SAM" id="MobiDB-lite"/>
    </source>
</evidence>
<accession>A0A8J4XTN4</accession>
<dbReference type="InterPro" id="IPR001965">
    <property type="entry name" value="Znf_PHD"/>
</dbReference>
<dbReference type="InterPro" id="IPR011011">
    <property type="entry name" value="Znf_FYVE_PHD"/>
</dbReference>
<dbReference type="InterPro" id="IPR019787">
    <property type="entry name" value="Znf_PHD-finger"/>
</dbReference>
<dbReference type="SUPFAM" id="SSF57903">
    <property type="entry name" value="FYVE/PHD zinc finger"/>
    <property type="match status" value="1"/>
</dbReference>
<evidence type="ECO:0000259" key="6">
    <source>
        <dbReference type="PROSITE" id="PS50016"/>
    </source>
</evidence>
<sequence>MTSDIWHTFPLFGIKSINPSSVDREPGKRKVKPSKAALVDLAELDLGESSDDSDFNVDEAKLNDDDDISINSDPDAPDDDDDDDGDDDVDEEGQSGEEEGEVAYGAPEKNLTVTQLLEQAKKKQALEAERGLERPKILVCSVCLGDHSDDLNEIVTCDGCSVSVHEGCYGISDSVSVSSTVSSCSTEPWFCDACKAGVVDPPCELCPNLGYTIFKETEMGRWVHLVCALYIPGVAFSEVDKLSFPTLFEMPYSKWGAKTCTLCEDERYSRTGVCIGCDAGMCRGYFHVTW</sequence>
<dbReference type="Pfam" id="PF00628">
    <property type="entry name" value="PHD"/>
    <property type="match status" value="1"/>
</dbReference>
<dbReference type="PANTHER" id="PTHR13793:SF150">
    <property type="entry name" value="PHD FINGER PROTEIN 14"/>
    <property type="match status" value="1"/>
</dbReference>
<evidence type="ECO:0000256" key="3">
    <source>
        <dbReference type="ARBA" id="ARBA00022833"/>
    </source>
</evidence>
<dbReference type="Pfam" id="PF13832">
    <property type="entry name" value="zf-HC5HC2H_2"/>
    <property type="match status" value="1"/>
</dbReference>
<dbReference type="PANTHER" id="PTHR13793">
    <property type="entry name" value="PHD FINGER PROTEINS"/>
    <property type="match status" value="1"/>
</dbReference>
<evidence type="ECO:0000313" key="8">
    <source>
        <dbReference type="EMBL" id="KAG0714412.1"/>
    </source>
</evidence>
<dbReference type="EMBL" id="JACEEZ010020552">
    <property type="protein sequence ID" value="KAG0714412.1"/>
    <property type="molecule type" value="Genomic_DNA"/>
</dbReference>
<feature type="region of interest" description="Disordered" evidence="5">
    <location>
        <begin position="45"/>
        <end position="108"/>
    </location>
</feature>
<dbReference type="InterPro" id="IPR034732">
    <property type="entry name" value="EPHD"/>
</dbReference>